<feature type="region of interest" description="Disordered" evidence="1">
    <location>
        <begin position="36"/>
        <end position="68"/>
    </location>
</feature>
<feature type="compositionally biased region" description="Polar residues" evidence="1">
    <location>
        <begin position="38"/>
        <end position="47"/>
    </location>
</feature>
<accession>A0A9N9JNI8</accession>
<dbReference type="Proteomes" id="UP000789405">
    <property type="component" value="Unassembled WGS sequence"/>
</dbReference>
<evidence type="ECO:0000313" key="2">
    <source>
        <dbReference type="EMBL" id="CAG8787410.1"/>
    </source>
</evidence>
<gene>
    <name evidence="2" type="ORF">DERYTH_LOCUS20700</name>
</gene>
<proteinExistence type="predicted"/>
<name>A0A9N9JNI8_9GLOM</name>
<feature type="compositionally biased region" description="Basic and acidic residues" evidence="1">
    <location>
        <begin position="50"/>
        <end position="68"/>
    </location>
</feature>
<reference evidence="2" key="1">
    <citation type="submission" date="2021-06" db="EMBL/GenBank/DDBJ databases">
        <authorList>
            <person name="Kallberg Y."/>
            <person name="Tangrot J."/>
            <person name="Rosling A."/>
        </authorList>
    </citation>
    <scope>NUCLEOTIDE SEQUENCE</scope>
    <source>
        <strain evidence="2">MA453B</strain>
    </source>
</reference>
<evidence type="ECO:0000256" key="1">
    <source>
        <dbReference type="SAM" id="MobiDB-lite"/>
    </source>
</evidence>
<keyword evidence="3" id="KW-1185">Reference proteome</keyword>
<sequence>FQTTKTLEAYSSERAQLIIRVTTLHSLALTAKDLIRNPKSNRGQEWNNPAKERKTLTNEQSQETRRKD</sequence>
<comment type="caution">
    <text evidence="2">The sequence shown here is derived from an EMBL/GenBank/DDBJ whole genome shotgun (WGS) entry which is preliminary data.</text>
</comment>
<evidence type="ECO:0000313" key="3">
    <source>
        <dbReference type="Proteomes" id="UP000789405"/>
    </source>
</evidence>
<feature type="non-terminal residue" evidence="2">
    <location>
        <position position="1"/>
    </location>
</feature>
<dbReference type="AlphaFoldDB" id="A0A9N9JNI8"/>
<dbReference type="EMBL" id="CAJVPY010024869">
    <property type="protein sequence ID" value="CAG8787410.1"/>
    <property type="molecule type" value="Genomic_DNA"/>
</dbReference>
<organism evidence="2 3">
    <name type="scientific">Dentiscutata erythropus</name>
    <dbReference type="NCBI Taxonomy" id="1348616"/>
    <lineage>
        <taxon>Eukaryota</taxon>
        <taxon>Fungi</taxon>
        <taxon>Fungi incertae sedis</taxon>
        <taxon>Mucoromycota</taxon>
        <taxon>Glomeromycotina</taxon>
        <taxon>Glomeromycetes</taxon>
        <taxon>Diversisporales</taxon>
        <taxon>Gigasporaceae</taxon>
        <taxon>Dentiscutata</taxon>
    </lineage>
</organism>
<protein>
    <submittedName>
        <fullName evidence="2">12400_t:CDS:1</fullName>
    </submittedName>
</protein>